<dbReference type="Proteomes" id="UP001596002">
    <property type="component" value="Unassembled WGS sequence"/>
</dbReference>
<organism evidence="7 8">
    <name type="scientific">Effusibacillus consociatus</name>
    <dbReference type="NCBI Taxonomy" id="1117041"/>
    <lineage>
        <taxon>Bacteria</taxon>
        <taxon>Bacillati</taxon>
        <taxon>Bacillota</taxon>
        <taxon>Bacilli</taxon>
        <taxon>Bacillales</taxon>
        <taxon>Alicyclobacillaceae</taxon>
        <taxon>Effusibacillus</taxon>
    </lineage>
</organism>
<name>A0ABV9Q239_9BACL</name>
<dbReference type="InterPro" id="IPR018490">
    <property type="entry name" value="cNMP-bd_dom_sf"/>
</dbReference>
<keyword evidence="1" id="KW-0805">Transcription regulation</keyword>
<evidence type="ECO:0000313" key="7">
    <source>
        <dbReference type="EMBL" id="MFC4767482.1"/>
    </source>
</evidence>
<dbReference type="PANTHER" id="PTHR24567">
    <property type="entry name" value="CRP FAMILY TRANSCRIPTIONAL REGULATORY PROTEIN"/>
    <property type="match status" value="1"/>
</dbReference>
<evidence type="ECO:0000256" key="1">
    <source>
        <dbReference type="ARBA" id="ARBA00023015"/>
    </source>
</evidence>
<proteinExistence type="predicted"/>
<dbReference type="SMART" id="SM00419">
    <property type="entry name" value="HTH_CRP"/>
    <property type="match status" value="1"/>
</dbReference>
<dbReference type="PANTHER" id="PTHR24567:SF74">
    <property type="entry name" value="HTH-TYPE TRANSCRIPTIONAL REGULATOR ARCR"/>
    <property type="match status" value="1"/>
</dbReference>
<dbReference type="InterPro" id="IPR014710">
    <property type="entry name" value="RmlC-like_jellyroll"/>
</dbReference>
<dbReference type="RefSeq" id="WP_380025405.1">
    <property type="nucleotide sequence ID" value="NZ_JBHSHC010000064.1"/>
</dbReference>
<dbReference type="SUPFAM" id="SSF46785">
    <property type="entry name" value="Winged helix' DNA-binding domain"/>
    <property type="match status" value="1"/>
</dbReference>
<evidence type="ECO:0000259" key="6">
    <source>
        <dbReference type="PROSITE" id="PS51063"/>
    </source>
</evidence>
<reference evidence="8" key="1">
    <citation type="journal article" date="2019" name="Int. J. Syst. Evol. Microbiol.">
        <title>The Global Catalogue of Microorganisms (GCM) 10K type strain sequencing project: providing services to taxonomists for standard genome sequencing and annotation.</title>
        <authorList>
            <consortium name="The Broad Institute Genomics Platform"/>
            <consortium name="The Broad Institute Genome Sequencing Center for Infectious Disease"/>
            <person name="Wu L."/>
            <person name="Ma J."/>
        </authorList>
    </citation>
    <scope>NUCLEOTIDE SEQUENCE [LARGE SCALE GENOMIC DNA]</scope>
    <source>
        <strain evidence="8">WYCCWR 12678</strain>
    </source>
</reference>
<dbReference type="Gene3D" id="2.60.120.10">
    <property type="entry name" value="Jelly Rolls"/>
    <property type="match status" value="1"/>
</dbReference>
<gene>
    <name evidence="7" type="ORF">ACFO8Q_08915</name>
</gene>
<dbReference type="InterPro" id="IPR036390">
    <property type="entry name" value="WH_DNA-bd_sf"/>
</dbReference>
<feature type="domain" description="Cyclic nucleotide-binding" evidence="5">
    <location>
        <begin position="12"/>
        <end position="132"/>
    </location>
</feature>
<dbReference type="Gene3D" id="1.10.10.10">
    <property type="entry name" value="Winged helix-like DNA-binding domain superfamily/Winged helix DNA-binding domain"/>
    <property type="match status" value="1"/>
</dbReference>
<dbReference type="EMBL" id="JBHSHC010000064">
    <property type="protein sequence ID" value="MFC4767482.1"/>
    <property type="molecule type" value="Genomic_DNA"/>
</dbReference>
<protein>
    <submittedName>
        <fullName evidence="7">Crp/Fnr family transcriptional regulator</fullName>
    </submittedName>
</protein>
<accession>A0ABV9Q239</accession>
<dbReference type="CDD" id="cd00038">
    <property type="entry name" value="CAP_ED"/>
    <property type="match status" value="1"/>
</dbReference>
<dbReference type="PROSITE" id="PS50042">
    <property type="entry name" value="CNMP_BINDING_3"/>
    <property type="match status" value="1"/>
</dbReference>
<dbReference type="Pfam" id="PF00027">
    <property type="entry name" value="cNMP_binding"/>
    <property type="match status" value="1"/>
</dbReference>
<keyword evidence="8" id="KW-1185">Reference proteome</keyword>
<evidence type="ECO:0000313" key="8">
    <source>
        <dbReference type="Proteomes" id="UP001596002"/>
    </source>
</evidence>
<sequence length="227" mass="25937">MNKLWYLSQISMFDSLPLEDLMEIERMAPMKTIQKHTLIQTPATFREGLYFIKKGKLRLYKINSEGRQFTLGILGEGNVFGEIDTFSLGTKGIYIETMEETLLCSLTKEEFESFLTQRPQLALKLLKVLSERLLEREAMLEQLALGGIRDRVLHLLVKLADQFGVEKADGFSKIDLVLSHQELANMIGASRESVTVVLNELVKQDLIRTGRMSIQIRLDEAKKELSQ</sequence>
<keyword evidence="3" id="KW-0010">Activator</keyword>
<dbReference type="InterPro" id="IPR036388">
    <property type="entry name" value="WH-like_DNA-bd_sf"/>
</dbReference>
<dbReference type="SMART" id="SM00100">
    <property type="entry name" value="cNMP"/>
    <property type="match status" value="1"/>
</dbReference>
<keyword evidence="2" id="KW-0238">DNA-binding</keyword>
<keyword evidence="4" id="KW-0804">Transcription</keyword>
<evidence type="ECO:0000256" key="3">
    <source>
        <dbReference type="ARBA" id="ARBA00023159"/>
    </source>
</evidence>
<feature type="domain" description="HTH crp-type" evidence="6">
    <location>
        <begin position="146"/>
        <end position="220"/>
    </location>
</feature>
<evidence type="ECO:0000256" key="4">
    <source>
        <dbReference type="ARBA" id="ARBA00023163"/>
    </source>
</evidence>
<dbReference type="InterPro" id="IPR050397">
    <property type="entry name" value="Env_Response_Regulators"/>
</dbReference>
<comment type="caution">
    <text evidence="7">The sequence shown here is derived from an EMBL/GenBank/DDBJ whole genome shotgun (WGS) entry which is preliminary data.</text>
</comment>
<evidence type="ECO:0000259" key="5">
    <source>
        <dbReference type="PROSITE" id="PS50042"/>
    </source>
</evidence>
<dbReference type="SUPFAM" id="SSF51206">
    <property type="entry name" value="cAMP-binding domain-like"/>
    <property type="match status" value="1"/>
</dbReference>
<dbReference type="InterPro" id="IPR000595">
    <property type="entry name" value="cNMP-bd_dom"/>
</dbReference>
<evidence type="ECO:0000256" key="2">
    <source>
        <dbReference type="ARBA" id="ARBA00023125"/>
    </source>
</evidence>
<dbReference type="Pfam" id="PF13545">
    <property type="entry name" value="HTH_Crp_2"/>
    <property type="match status" value="1"/>
</dbReference>
<dbReference type="InterPro" id="IPR012318">
    <property type="entry name" value="HTH_CRP"/>
</dbReference>
<dbReference type="PROSITE" id="PS51063">
    <property type="entry name" value="HTH_CRP_2"/>
    <property type="match status" value="1"/>
</dbReference>